<feature type="compositionally biased region" description="Polar residues" evidence="10">
    <location>
        <begin position="176"/>
        <end position="186"/>
    </location>
</feature>
<keyword evidence="9 11" id="KW-0472">Membrane</keyword>
<keyword evidence="8 11" id="KW-1133">Transmembrane helix</keyword>
<feature type="compositionally biased region" description="Low complexity" evidence="10">
    <location>
        <begin position="402"/>
        <end position="421"/>
    </location>
</feature>
<dbReference type="PROSITE" id="PS52015">
    <property type="entry name" value="TONB_CTD"/>
    <property type="match status" value="1"/>
</dbReference>
<feature type="compositionally biased region" description="Pro residues" evidence="10">
    <location>
        <begin position="126"/>
        <end position="138"/>
    </location>
</feature>
<keyword evidence="5" id="KW-0997">Cell inner membrane</keyword>
<evidence type="ECO:0000256" key="6">
    <source>
        <dbReference type="ARBA" id="ARBA00022692"/>
    </source>
</evidence>
<feature type="region of interest" description="Disordered" evidence="10">
    <location>
        <begin position="176"/>
        <end position="242"/>
    </location>
</feature>
<evidence type="ECO:0000256" key="1">
    <source>
        <dbReference type="ARBA" id="ARBA00004383"/>
    </source>
</evidence>
<dbReference type="InterPro" id="IPR006260">
    <property type="entry name" value="TonB/TolA_C"/>
</dbReference>
<evidence type="ECO:0000256" key="8">
    <source>
        <dbReference type="ARBA" id="ARBA00022989"/>
    </source>
</evidence>
<feature type="domain" description="TonB C-terminal" evidence="12">
    <location>
        <begin position="234"/>
        <end position="326"/>
    </location>
</feature>
<feature type="transmembrane region" description="Helical" evidence="11">
    <location>
        <begin position="20"/>
        <end position="43"/>
    </location>
</feature>
<feature type="region of interest" description="Disordered" evidence="10">
    <location>
        <begin position="111"/>
        <end position="138"/>
    </location>
</feature>
<dbReference type="InterPro" id="IPR037682">
    <property type="entry name" value="TonB_C"/>
</dbReference>
<feature type="compositionally biased region" description="Low complexity" evidence="10">
    <location>
        <begin position="216"/>
        <end position="234"/>
    </location>
</feature>
<evidence type="ECO:0000256" key="3">
    <source>
        <dbReference type="ARBA" id="ARBA00022448"/>
    </source>
</evidence>
<dbReference type="GO" id="GO:0055085">
    <property type="term" value="P:transmembrane transport"/>
    <property type="evidence" value="ECO:0007669"/>
    <property type="project" value="InterPro"/>
</dbReference>
<feature type="compositionally biased region" description="Low complexity" evidence="10">
    <location>
        <begin position="187"/>
        <end position="207"/>
    </location>
</feature>
<feature type="compositionally biased region" description="Low complexity" evidence="10">
    <location>
        <begin position="364"/>
        <end position="382"/>
    </location>
</feature>
<evidence type="ECO:0000256" key="10">
    <source>
        <dbReference type="SAM" id="MobiDB-lite"/>
    </source>
</evidence>
<reference evidence="13 14" key="1">
    <citation type="journal article" date="2023" name="J. Phycol.">
        <title>Chrysosporum ovalisporum is synonymous with the true-branching cyanobacterium Umezakia natans (Nostocales/Aphanizomenonaceae).</title>
        <authorList>
            <person name="McGregor G.B."/>
            <person name="Sendall B.C."/>
            <person name="Niiyama Y."/>
            <person name="Tuji A."/>
            <person name="Willis A."/>
        </authorList>
    </citation>
    <scope>NUCLEOTIDE SEQUENCE [LARGE SCALE GENOMIC DNA]</scope>
    <source>
        <strain evidence="13 14">ANA360D</strain>
    </source>
</reference>
<evidence type="ECO:0000256" key="11">
    <source>
        <dbReference type="SAM" id="Phobius"/>
    </source>
</evidence>
<dbReference type="Pfam" id="PF03544">
    <property type="entry name" value="TonB_C"/>
    <property type="match status" value="1"/>
</dbReference>
<evidence type="ECO:0000256" key="5">
    <source>
        <dbReference type="ARBA" id="ARBA00022519"/>
    </source>
</evidence>
<dbReference type="Gene3D" id="3.30.2420.10">
    <property type="entry name" value="TonB"/>
    <property type="match status" value="1"/>
</dbReference>
<name>A0AA43GUV2_9CYAN</name>
<proteinExistence type="inferred from homology"/>
<protein>
    <submittedName>
        <fullName evidence="13">Energy transducer TonB</fullName>
    </submittedName>
</protein>
<evidence type="ECO:0000256" key="9">
    <source>
        <dbReference type="ARBA" id="ARBA00023136"/>
    </source>
</evidence>
<organism evidence="13 14">
    <name type="scientific">Chrysosporum bergii ANA360D</name>
    <dbReference type="NCBI Taxonomy" id="617107"/>
    <lineage>
        <taxon>Bacteria</taxon>
        <taxon>Bacillati</taxon>
        <taxon>Cyanobacteriota</taxon>
        <taxon>Cyanophyceae</taxon>
        <taxon>Nostocales</taxon>
        <taxon>Nodulariaceae</taxon>
        <taxon>Chrysosporum</taxon>
    </lineage>
</organism>
<dbReference type="EMBL" id="JANQDH010000119">
    <property type="protein sequence ID" value="MDH6062166.1"/>
    <property type="molecule type" value="Genomic_DNA"/>
</dbReference>
<sequence length="437" mass="47313">MSFSGVEYRSQEVETVKTFLIYSVIGSLALHIGLLSSGLGSWLTTEPKQRYEPIELVIIDPTEPKVEEAEKPPAIIPPKIKTSQPTKIVTSTVTPVTQAKIEPKITPSLVAPQQQPKVKTVATSPVPQPPQPAIPPPQESVANLESILTSKLSTSPITVPQTNQGSEKLRETLSGLRNSRVTQESATTNNNTNNTRLEPSPVAVAPTTPTPPPIKTNPETKTPPNNNPSGNSKGSGNGRAACSQCNAQYPEFARRRGIEGRVEVAVDTDAQGNVTNVRIVGSSGNSRLDDETLRQARNWKLKPSESGRQGVSIATEFALQGSRRHQRVQQRKRSHQTATSTPNSTIDTNTPATNTTKKPRVRRTTTPVQNTVTGSSSTRKTSPPTPGNVRESLRRVRRQRTTKQTTTTSASPANTSSSSQNKLRSLLRNSRQTSPSE</sequence>
<dbReference type="PANTHER" id="PTHR33446">
    <property type="entry name" value="PROTEIN TONB-RELATED"/>
    <property type="match status" value="1"/>
</dbReference>
<evidence type="ECO:0000313" key="13">
    <source>
        <dbReference type="EMBL" id="MDH6062166.1"/>
    </source>
</evidence>
<dbReference type="PANTHER" id="PTHR33446:SF2">
    <property type="entry name" value="PROTEIN TONB"/>
    <property type="match status" value="1"/>
</dbReference>
<dbReference type="AlphaFoldDB" id="A0AA43GUV2"/>
<evidence type="ECO:0000313" key="14">
    <source>
        <dbReference type="Proteomes" id="UP001159387"/>
    </source>
</evidence>
<evidence type="ECO:0000256" key="7">
    <source>
        <dbReference type="ARBA" id="ARBA00022927"/>
    </source>
</evidence>
<dbReference type="GO" id="GO:0015031">
    <property type="term" value="P:protein transport"/>
    <property type="evidence" value="ECO:0007669"/>
    <property type="project" value="UniProtKB-KW"/>
</dbReference>
<evidence type="ECO:0000256" key="2">
    <source>
        <dbReference type="ARBA" id="ARBA00006555"/>
    </source>
</evidence>
<accession>A0AA43GUV2</accession>
<dbReference type="Proteomes" id="UP001159387">
    <property type="component" value="Unassembled WGS sequence"/>
</dbReference>
<feature type="compositionally biased region" description="Polar residues" evidence="10">
    <location>
        <begin position="427"/>
        <end position="437"/>
    </location>
</feature>
<feature type="compositionally biased region" description="Polar residues" evidence="10">
    <location>
        <begin position="336"/>
        <end position="347"/>
    </location>
</feature>
<comment type="caution">
    <text evidence="13">The sequence shown here is derived from an EMBL/GenBank/DDBJ whole genome shotgun (WGS) entry which is preliminary data.</text>
</comment>
<evidence type="ECO:0000259" key="12">
    <source>
        <dbReference type="PROSITE" id="PS52015"/>
    </source>
</evidence>
<gene>
    <name evidence="13" type="ORF">NWP17_17285</name>
</gene>
<feature type="compositionally biased region" description="Polar residues" evidence="10">
    <location>
        <begin position="111"/>
        <end position="123"/>
    </location>
</feature>
<feature type="compositionally biased region" description="Basic residues" evidence="10">
    <location>
        <begin position="322"/>
        <end position="335"/>
    </location>
</feature>
<keyword evidence="7" id="KW-0653">Protein transport</keyword>
<dbReference type="GO" id="GO:0031992">
    <property type="term" value="F:energy transducer activity"/>
    <property type="evidence" value="ECO:0007669"/>
    <property type="project" value="TreeGrafter"/>
</dbReference>
<feature type="region of interest" description="Disordered" evidence="10">
    <location>
        <begin position="319"/>
        <end position="437"/>
    </location>
</feature>
<keyword evidence="4" id="KW-1003">Cell membrane</keyword>
<comment type="similarity">
    <text evidence="2">Belongs to the TonB family.</text>
</comment>
<keyword evidence="14" id="KW-1185">Reference proteome</keyword>
<comment type="subcellular location">
    <subcellularLocation>
        <location evidence="1">Cell inner membrane</location>
        <topology evidence="1">Single-pass membrane protein</topology>
        <orientation evidence="1">Periplasmic side</orientation>
    </subcellularLocation>
</comment>
<keyword evidence="3" id="KW-0813">Transport</keyword>
<dbReference type="InterPro" id="IPR051045">
    <property type="entry name" value="TonB-dependent_transducer"/>
</dbReference>
<evidence type="ECO:0000256" key="4">
    <source>
        <dbReference type="ARBA" id="ARBA00022475"/>
    </source>
</evidence>
<dbReference type="NCBIfam" id="TIGR01352">
    <property type="entry name" value="tonB_Cterm"/>
    <property type="match status" value="1"/>
</dbReference>
<dbReference type="GO" id="GO:0098797">
    <property type="term" value="C:plasma membrane protein complex"/>
    <property type="evidence" value="ECO:0007669"/>
    <property type="project" value="TreeGrafter"/>
</dbReference>
<keyword evidence="6 11" id="KW-0812">Transmembrane</keyword>
<dbReference type="RefSeq" id="WP_280656107.1">
    <property type="nucleotide sequence ID" value="NZ_JANQDH010000119.1"/>
</dbReference>
<dbReference type="SUPFAM" id="SSF74653">
    <property type="entry name" value="TolA/TonB C-terminal domain"/>
    <property type="match status" value="1"/>
</dbReference>